<dbReference type="AlphaFoldDB" id="A0A853IFI2"/>
<dbReference type="InterPro" id="IPR012338">
    <property type="entry name" value="Beta-lactam/transpept-like"/>
</dbReference>
<comment type="subcellular location">
    <subcellularLocation>
        <location evidence="14">Cell inner membrane</location>
        <topology evidence="14">Single-pass membrane protein</topology>
    </subcellularLocation>
    <subcellularLocation>
        <location evidence="2">Cell membrane</location>
    </subcellularLocation>
    <subcellularLocation>
        <location evidence="1">Membrane</location>
        <topology evidence="1">Single-pass membrane protein</topology>
    </subcellularLocation>
</comment>
<comment type="similarity">
    <text evidence="14">Belongs to the transpeptidase family. MrdA subfamily.</text>
</comment>
<keyword evidence="9 14" id="KW-0133">Cell shape</keyword>
<dbReference type="GO" id="GO:0008360">
    <property type="term" value="P:regulation of cell shape"/>
    <property type="evidence" value="ECO:0007669"/>
    <property type="project" value="UniProtKB-KW"/>
</dbReference>
<feature type="domain" description="Penicillin-binding protein transpeptidase" evidence="15">
    <location>
        <begin position="268"/>
        <end position="605"/>
    </location>
</feature>
<keyword evidence="6 14" id="KW-0645">Protease</keyword>
<comment type="function">
    <text evidence="14">Catalyzes cross-linking of the peptidoglycan cell wall.</text>
</comment>
<name>A0A853IFI2_9GAMM</name>
<evidence type="ECO:0000256" key="3">
    <source>
        <dbReference type="ARBA" id="ARBA00022475"/>
    </source>
</evidence>
<dbReference type="InterPro" id="IPR001460">
    <property type="entry name" value="PCN-bd_Tpept"/>
</dbReference>
<dbReference type="EMBL" id="JACCKB010000031">
    <property type="protein sequence ID" value="NYZ67915.1"/>
    <property type="molecule type" value="Genomic_DNA"/>
</dbReference>
<evidence type="ECO:0000256" key="7">
    <source>
        <dbReference type="ARBA" id="ARBA00022692"/>
    </source>
</evidence>
<dbReference type="NCBIfam" id="TIGR03423">
    <property type="entry name" value="pbp2_mrdA"/>
    <property type="match status" value="1"/>
</dbReference>
<keyword evidence="13 14" id="KW-0961">Cell wall biogenesis/degradation</keyword>
<dbReference type="SUPFAM" id="SSF56519">
    <property type="entry name" value="Penicillin binding protein dimerisation domain"/>
    <property type="match status" value="1"/>
</dbReference>
<dbReference type="GO" id="GO:0005886">
    <property type="term" value="C:plasma membrane"/>
    <property type="evidence" value="ECO:0007669"/>
    <property type="project" value="UniProtKB-SubCell"/>
</dbReference>
<keyword evidence="7 14" id="KW-0812">Transmembrane</keyword>
<feature type="active site" description="Acyl-ester intermediate" evidence="14">
    <location>
        <position position="327"/>
    </location>
</feature>
<keyword evidence="11 14" id="KW-1133">Transmembrane helix</keyword>
<comment type="caution">
    <text evidence="14">Lacks conserved residue(s) required for the propagation of feature annotation.</text>
</comment>
<evidence type="ECO:0000256" key="13">
    <source>
        <dbReference type="ARBA" id="ARBA00023316"/>
    </source>
</evidence>
<feature type="domain" description="Penicillin-binding protein dimerisation" evidence="16">
    <location>
        <begin position="63"/>
        <end position="235"/>
    </location>
</feature>
<keyword evidence="4 14" id="KW-0997">Cell inner membrane</keyword>
<dbReference type="Gene3D" id="3.90.1310.10">
    <property type="entry name" value="Penicillin-binding protein 2a (Domain 2)"/>
    <property type="match status" value="1"/>
</dbReference>
<proteinExistence type="inferred from homology"/>
<keyword evidence="12 14" id="KW-0472">Membrane</keyword>
<reference evidence="17 18" key="1">
    <citation type="submission" date="2020-07" db="EMBL/GenBank/DDBJ databases">
        <title>Endozoicomonas sp. nov., isolated from sediment.</title>
        <authorList>
            <person name="Gu T."/>
        </authorList>
    </citation>
    <scope>NUCLEOTIDE SEQUENCE [LARGE SCALE GENOMIC DNA]</scope>
    <source>
        <strain evidence="17 18">SM1973</strain>
    </source>
</reference>
<comment type="caution">
    <text evidence="17">The sequence shown here is derived from an EMBL/GenBank/DDBJ whole genome shotgun (WGS) entry which is preliminary data.</text>
</comment>
<feature type="transmembrane region" description="Helical" evidence="14">
    <location>
        <begin position="21"/>
        <end position="41"/>
    </location>
</feature>
<sequence length="624" mass="70043">MNDRDTLKDHRREVKIFKNRIVLAAFCLVLLTGLLLSRLFVLQVVQYKELSTKSDENRIHLKPIPPTRGLIYDTHGILLADNKPSFNLSLIKERIKDLDATVRDLATLINISEEEIQGFYKRLRKRRAPYEPVPLKHGLTEEEIAIISVNEQRFTGVEIEAQLVRFYPQAEPFAHAVGYVGKINERELKQLDPQKYSGMRSIGKIGVERFYEEDLLGQVGYQEVETNARGRVLRVLNQQDPQPGVNLTLYLDSYLQQVSYEALAGKRGAIVAIEPKTGGILAMVSQPAYDPNLFVSGIPYKTYSALRDHPDRPLYNRASLGEYPPASTIKPMLALAALDLGVREPSYKIFDPGYYKLPNKPRLYRNWKRGGHGWVNLERAVYVSNDTYFYDLALNMGIDDLHDYLTKFGLGIRTAMDVAEQRPGLIPSREWKEGVKGVPWFPGETLISGIGQGYMLSTPLQLATATAVIANRGKWIQPKLLKSASGEIKRELPTAPKSIEVSNPAYWDFVNESMRKVVHDPRGTANYRIGKDLQYTMAGKTGTAQVVGIKQNERYDAKKLKKIHHDHGLFIAFAPIENPQIAIAVIVENGGGGSSAAAPVARKVLDAYLLPKLAEQRLAVSKPE</sequence>
<dbReference type="GO" id="GO:0009002">
    <property type="term" value="F:serine-type D-Ala-D-Ala carboxypeptidase activity"/>
    <property type="evidence" value="ECO:0007669"/>
    <property type="project" value="UniProtKB-UniRule"/>
</dbReference>
<evidence type="ECO:0000256" key="4">
    <source>
        <dbReference type="ARBA" id="ARBA00022519"/>
    </source>
</evidence>
<dbReference type="Pfam" id="PF00905">
    <property type="entry name" value="Transpeptidase"/>
    <property type="match status" value="1"/>
</dbReference>
<comment type="catalytic activity">
    <reaction evidence="14">
        <text>Preferential cleavage: (Ac)2-L-Lys-D-Ala-|-D-Ala. Also transpeptidation of peptidyl-alanyl moieties that are N-acyl substituents of D-alanine.</text>
        <dbReference type="EC" id="3.4.16.4"/>
    </reaction>
</comment>
<evidence type="ECO:0000256" key="9">
    <source>
        <dbReference type="ARBA" id="ARBA00022960"/>
    </source>
</evidence>
<dbReference type="InterPro" id="IPR036138">
    <property type="entry name" value="PBP_dimer_sf"/>
</dbReference>
<protein>
    <recommendedName>
        <fullName evidence="14">Peptidoglycan D,D-transpeptidase MrdA</fullName>
        <ecNumber evidence="14">3.4.16.4</ecNumber>
    </recommendedName>
    <alternativeName>
        <fullName evidence="14">Penicillin-binding protein 2</fullName>
        <shortName evidence="14">PBP-2</shortName>
    </alternativeName>
</protein>
<dbReference type="Gene3D" id="3.40.710.10">
    <property type="entry name" value="DD-peptidase/beta-lactamase superfamily"/>
    <property type="match status" value="1"/>
</dbReference>
<evidence type="ECO:0000256" key="2">
    <source>
        <dbReference type="ARBA" id="ARBA00004236"/>
    </source>
</evidence>
<dbReference type="GO" id="GO:0008658">
    <property type="term" value="F:penicillin binding"/>
    <property type="evidence" value="ECO:0007669"/>
    <property type="project" value="UniProtKB-UniRule"/>
</dbReference>
<keyword evidence="10 14" id="KW-0573">Peptidoglycan synthesis</keyword>
<dbReference type="PANTHER" id="PTHR30627:SF2">
    <property type="entry name" value="PEPTIDOGLYCAN D,D-TRANSPEPTIDASE MRDA"/>
    <property type="match status" value="1"/>
</dbReference>
<dbReference type="InterPro" id="IPR017790">
    <property type="entry name" value="Penicillin-binding_protein_2"/>
</dbReference>
<dbReference type="PANTHER" id="PTHR30627">
    <property type="entry name" value="PEPTIDOGLYCAN D,D-TRANSPEPTIDASE"/>
    <property type="match status" value="1"/>
</dbReference>
<dbReference type="Gene3D" id="3.30.1390.30">
    <property type="entry name" value="Penicillin-binding protein 2a, domain 3"/>
    <property type="match status" value="1"/>
</dbReference>
<evidence type="ECO:0000256" key="6">
    <source>
        <dbReference type="ARBA" id="ARBA00022670"/>
    </source>
</evidence>
<evidence type="ECO:0000256" key="8">
    <source>
        <dbReference type="ARBA" id="ARBA00022801"/>
    </source>
</evidence>
<dbReference type="GO" id="GO:0071555">
    <property type="term" value="P:cell wall organization"/>
    <property type="evidence" value="ECO:0007669"/>
    <property type="project" value="UniProtKB-KW"/>
</dbReference>
<dbReference type="Proteomes" id="UP000569732">
    <property type="component" value="Unassembled WGS sequence"/>
</dbReference>
<dbReference type="GO" id="GO:0071972">
    <property type="term" value="F:peptidoglycan L,D-transpeptidase activity"/>
    <property type="evidence" value="ECO:0007669"/>
    <property type="project" value="TreeGrafter"/>
</dbReference>
<evidence type="ECO:0000256" key="14">
    <source>
        <dbReference type="HAMAP-Rule" id="MF_02081"/>
    </source>
</evidence>
<dbReference type="InterPro" id="IPR050515">
    <property type="entry name" value="Beta-lactam/transpept"/>
</dbReference>
<dbReference type="HAMAP" id="MF_02081">
    <property type="entry name" value="MrdA_transpept"/>
    <property type="match status" value="1"/>
</dbReference>
<evidence type="ECO:0000313" key="17">
    <source>
        <dbReference type="EMBL" id="NYZ67915.1"/>
    </source>
</evidence>
<accession>A0A853IFI2</accession>
<evidence type="ECO:0000256" key="12">
    <source>
        <dbReference type="ARBA" id="ARBA00023136"/>
    </source>
</evidence>
<keyword evidence="8 14" id="KW-0378">Hydrolase</keyword>
<evidence type="ECO:0000256" key="1">
    <source>
        <dbReference type="ARBA" id="ARBA00004167"/>
    </source>
</evidence>
<dbReference type="SUPFAM" id="SSF56601">
    <property type="entry name" value="beta-lactamase/transpeptidase-like"/>
    <property type="match status" value="1"/>
</dbReference>
<dbReference type="GO" id="GO:0006508">
    <property type="term" value="P:proteolysis"/>
    <property type="evidence" value="ECO:0007669"/>
    <property type="project" value="UniProtKB-KW"/>
</dbReference>
<evidence type="ECO:0000256" key="5">
    <source>
        <dbReference type="ARBA" id="ARBA00022645"/>
    </source>
</evidence>
<keyword evidence="18" id="KW-1185">Reference proteome</keyword>
<organism evidence="17 18">
    <name type="scientific">Spartinivicinus marinus</name>
    <dbReference type="NCBI Taxonomy" id="2994442"/>
    <lineage>
        <taxon>Bacteria</taxon>
        <taxon>Pseudomonadati</taxon>
        <taxon>Pseudomonadota</taxon>
        <taxon>Gammaproteobacteria</taxon>
        <taxon>Oceanospirillales</taxon>
        <taxon>Zooshikellaceae</taxon>
        <taxon>Spartinivicinus</taxon>
    </lineage>
</organism>
<comment type="pathway">
    <text evidence="14">Cell wall biogenesis; peptidoglycan biosynthesis.</text>
</comment>
<dbReference type="InterPro" id="IPR005311">
    <property type="entry name" value="PBP_dimer"/>
</dbReference>
<gene>
    <name evidence="14 17" type="primary">mrdA</name>
    <name evidence="17" type="ORF">H0A36_18015</name>
</gene>
<evidence type="ECO:0000256" key="11">
    <source>
        <dbReference type="ARBA" id="ARBA00022989"/>
    </source>
</evidence>
<dbReference type="RefSeq" id="WP_180569931.1">
    <property type="nucleotide sequence ID" value="NZ_JACCKB010000031.1"/>
</dbReference>
<keyword evidence="5 14" id="KW-0121">Carboxypeptidase</keyword>
<dbReference type="EC" id="3.4.16.4" evidence="14"/>
<evidence type="ECO:0000256" key="10">
    <source>
        <dbReference type="ARBA" id="ARBA00022984"/>
    </source>
</evidence>
<evidence type="ECO:0000259" key="16">
    <source>
        <dbReference type="Pfam" id="PF03717"/>
    </source>
</evidence>
<keyword evidence="3 14" id="KW-1003">Cell membrane</keyword>
<dbReference type="UniPathway" id="UPA00219"/>
<evidence type="ECO:0000313" key="18">
    <source>
        <dbReference type="Proteomes" id="UP000569732"/>
    </source>
</evidence>
<evidence type="ECO:0000259" key="15">
    <source>
        <dbReference type="Pfam" id="PF00905"/>
    </source>
</evidence>
<dbReference type="GO" id="GO:0009252">
    <property type="term" value="P:peptidoglycan biosynthetic process"/>
    <property type="evidence" value="ECO:0007669"/>
    <property type="project" value="UniProtKB-UniRule"/>
</dbReference>
<dbReference type="Pfam" id="PF03717">
    <property type="entry name" value="PBP_dimer"/>
    <property type="match status" value="1"/>
</dbReference>